<name>A0A6N7UTV7_9FIRM</name>
<organism evidence="2 3">
    <name type="scientific">Suipraeoptans intestinalis</name>
    <dbReference type="NCBI Taxonomy" id="2606628"/>
    <lineage>
        <taxon>Bacteria</taxon>
        <taxon>Bacillati</taxon>
        <taxon>Bacillota</taxon>
        <taxon>Clostridia</taxon>
        <taxon>Lachnospirales</taxon>
        <taxon>Lachnospiraceae</taxon>
        <taxon>Suipraeoptans</taxon>
    </lineage>
</organism>
<dbReference type="AlphaFoldDB" id="A0A6N7UTV7"/>
<dbReference type="RefSeq" id="WP_154478410.1">
    <property type="nucleotide sequence ID" value="NZ_JAQYBV010000116.1"/>
</dbReference>
<evidence type="ECO:0000256" key="1">
    <source>
        <dbReference type="SAM" id="Phobius"/>
    </source>
</evidence>
<dbReference type="Proteomes" id="UP000434409">
    <property type="component" value="Unassembled WGS sequence"/>
</dbReference>
<proteinExistence type="predicted"/>
<gene>
    <name evidence="2" type="ORF">FYJ34_10460</name>
</gene>
<keyword evidence="1" id="KW-1133">Transmembrane helix</keyword>
<feature type="transmembrane region" description="Helical" evidence="1">
    <location>
        <begin position="43"/>
        <end position="60"/>
    </location>
</feature>
<keyword evidence="1" id="KW-0472">Membrane</keyword>
<feature type="transmembrane region" description="Helical" evidence="1">
    <location>
        <begin position="104"/>
        <end position="125"/>
    </location>
</feature>
<evidence type="ECO:0000313" key="2">
    <source>
        <dbReference type="EMBL" id="MSR94664.1"/>
    </source>
</evidence>
<accession>A0A6N7UTV7</accession>
<dbReference type="EMBL" id="VULY01000018">
    <property type="protein sequence ID" value="MSR94664.1"/>
    <property type="molecule type" value="Genomic_DNA"/>
</dbReference>
<comment type="caution">
    <text evidence="2">The sequence shown here is derived from an EMBL/GenBank/DDBJ whole genome shotgun (WGS) entry which is preliminary data.</text>
</comment>
<keyword evidence="1" id="KW-0812">Transmembrane</keyword>
<sequence length="137" mass="15713">MKKVVKWVVCAMLVLLLCFSFVGLFGFIKGCISKNLVQAFCSAYNSIFCVLLFFIAYNMVKINDVFKNMNIQALTKKVRVTGRLLIVMSVVEFIFYNVKIENGIGLSSFHINYIIVICVIMYVFLQSMLEYISKKES</sequence>
<reference evidence="2 3" key="1">
    <citation type="submission" date="2019-08" db="EMBL/GenBank/DDBJ databases">
        <title>In-depth cultivation of the pig gut microbiome towards novel bacterial diversity and tailored functional studies.</title>
        <authorList>
            <person name="Wylensek D."/>
            <person name="Hitch T.C.A."/>
            <person name="Clavel T."/>
        </authorList>
    </citation>
    <scope>NUCLEOTIDE SEQUENCE [LARGE SCALE GENOMIC DNA]</scope>
    <source>
        <strain evidence="2 3">68-1-5</strain>
    </source>
</reference>
<feature type="transmembrane region" description="Helical" evidence="1">
    <location>
        <begin position="80"/>
        <end position="98"/>
    </location>
</feature>
<keyword evidence="3" id="KW-1185">Reference proteome</keyword>
<evidence type="ECO:0000313" key="3">
    <source>
        <dbReference type="Proteomes" id="UP000434409"/>
    </source>
</evidence>
<protein>
    <submittedName>
        <fullName evidence="2">Uncharacterized protein</fullName>
    </submittedName>
</protein>